<reference evidence="8" key="1">
    <citation type="submission" date="2023-06" db="EMBL/GenBank/DDBJ databases">
        <title>Male Hemibagrus guttatus genome.</title>
        <authorList>
            <person name="Bian C."/>
        </authorList>
    </citation>
    <scope>NUCLEOTIDE SEQUENCE</scope>
    <source>
        <strain evidence="8">Male_cb2023</strain>
        <tissue evidence="8">Muscle</tissue>
    </source>
</reference>
<dbReference type="Gene3D" id="1.10.472.10">
    <property type="entry name" value="Cyclin-like"/>
    <property type="match status" value="1"/>
</dbReference>
<evidence type="ECO:0000256" key="6">
    <source>
        <dbReference type="ARBA" id="ARBA00023288"/>
    </source>
</evidence>
<evidence type="ECO:0000313" key="8">
    <source>
        <dbReference type="EMBL" id="KAK3520064.1"/>
    </source>
</evidence>
<dbReference type="GO" id="GO:0005886">
    <property type="term" value="C:plasma membrane"/>
    <property type="evidence" value="ECO:0007669"/>
    <property type="project" value="UniProtKB-SubCell"/>
</dbReference>
<dbReference type="GO" id="GO:0007420">
    <property type="term" value="P:brain development"/>
    <property type="evidence" value="ECO:0007669"/>
    <property type="project" value="TreeGrafter"/>
</dbReference>
<gene>
    <name evidence="8" type="ORF">QTP70_011989</name>
</gene>
<comment type="similarity">
    <text evidence="2">Belongs to the cyclin-dependent kinase 5 activator family.</text>
</comment>
<comment type="caution">
    <text evidence="8">The sequence shown here is derived from an EMBL/GenBank/DDBJ whole genome shotgun (WGS) entry which is preliminary data.</text>
</comment>
<comment type="subcellular location">
    <subcellularLocation>
        <location evidence="1">Cell membrane</location>
        <topology evidence="1">Lipid-anchor</topology>
    </subcellularLocation>
    <subcellularLocation>
        <location evidence="7">Endomembrane system</location>
        <topology evidence="7">Lipid-anchor</topology>
        <orientation evidence="7">Cytoplasmic side</orientation>
    </subcellularLocation>
</comment>
<evidence type="ECO:0000256" key="2">
    <source>
        <dbReference type="ARBA" id="ARBA00010175"/>
    </source>
</evidence>
<protein>
    <recommendedName>
        <fullName evidence="10">Cyclin-dependent kinase 5 activator</fullName>
    </recommendedName>
</protein>
<dbReference type="PANTHER" id="PTHR23401:SF0">
    <property type="entry name" value="CYCLIN-DEPENDENT KINASE 5 ACTIVATOR"/>
    <property type="match status" value="1"/>
</dbReference>
<accession>A0AAE0QG60</accession>
<dbReference type="GO" id="GO:0019901">
    <property type="term" value="F:protein kinase binding"/>
    <property type="evidence" value="ECO:0007669"/>
    <property type="project" value="TreeGrafter"/>
</dbReference>
<dbReference type="FunFam" id="1.10.472.10:FF:000025">
    <property type="entry name" value="Cyclin-dependent kinase 5 activator"/>
    <property type="match status" value="1"/>
</dbReference>
<sequence>MCWKQEKWIFDDAYKSQLSCVVVNDIARLLVSPGYRKAALCDEAAQNSRNTKRSSVIGVLPWKRIVTVSARRKGSKKLPAGGGGSQEESAVRVSVSLDGNLNLKKSQSYANLSVFTQEGRLNVPNSKTISDIAALEEQDQDQDGSEGSRSSKRILVQASTSELLHSLGEFLCRRCYRLKRLSPGDPALWLRGVDRALLLQGWQEQAFISPPSVVFLYMLCRAVVSAEVGSERELRLELLTCLYLSYSYMGSEISYPLKPFLLQQDKEAFWDRCLQIIHCTSANMLKLNADPRYFTQVFADLKKPYSTPPPYLVIIG</sequence>
<evidence type="ECO:0000256" key="5">
    <source>
        <dbReference type="ARBA" id="ARBA00023136"/>
    </source>
</evidence>
<name>A0AAE0QG60_9TELE</name>
<proteinExistence type="inferred from homology"/>
<keyword evidence="5" id="KW-0472">Membrane</keyword>
<dbReference type="GO" id="GO:0007411">
    <property type="term" value="P:axon guidance"/>
    <property type="evidence" value="ECO:0007669"/>
    <property type="project" value="TreeGrafter"/>
</dbReference>
<keyword evidence="4" id="KW-0597">Phosphoprotein</keyword>
<evidence type="ECO:0000256" key="3">
    <source>
        <dbReference type="ARBA" id="ARBA00022475"/>
    </source>
</evidence>
<dbReference type="PANTHER" id="PTHR23401">
    <property type="entry name" value="CYCLIN DEPENDANT KINASE-5 ACTIVATOR"/>
    <property type="match status" value="1"/>
</dbReference>
<evidence type="ECO:0000256" key="7">
    <source>
        <dbReference type="ARBA" id="ARBA00046278"/>
    </source>
</evidence>
<dbReference type="GO" id="GO:0030426">
    <property type="term" value="C:growth cone"/>
    <property type="evidence" value="ECO:0007669"/>
    <property type="project" value="TreeGrafter"/>
</dbReference>
<dbReference type="InterPro" id="IPR036915">
    <property type="entry name" value="Cyclin-like_sf"/>
</dbReference>
<keyword evidence="6" id="KW-0449">Lipoprotein</keyword>
<dbReference type="Pfam" id="PF03261">
    <property type="entry name" value="CDK5_activator"/>
    <property type="match status" value="1"/>
</dbReference>
<keyword evidence="3" id="KW-1003">Cell membrane</keyword>
<evidence type="ECO:0000256" key="4">
    <source>
        <dbReference type="ARBA" id="ARBA00022553"/>
    </source>
</evidence>
<dbReference type="InterPro" id="IPR004944">
    <property type="entry name" value="CDK5_activator"/>
</dbReference>
<dbReference type="GO" id="GO:0016533">
    <property type="term" value="C:protein kinase 5 complex"/>
    <property type="evidence" value="ECO:0007669"/>
    <property type="project" value="InterPro"/>
</dbReference>
<evidence type="ECO:0008006" key="10">
    <source>
        <dbReference type="Google" id="ProtNLM"/>
    </source>
</evidence>
<dbReference type="AlphaFoldDB" id="A0AAE0QG60"/>
<keyword evidence="9" id="KW-1185">Reference proteome</keyword>
<dbReference type="SUPFAM" id="SSF47954">
    <property type="entry name" value="Cyclin-like"/>
    <property type="match status" value="1"/>
</dbReference>
<dbReference type="GO" id="GO:0061575">
    <property type="term" value="F:cyclin-dependent protein serine/threonine kinase activator activity"/>
    <property type="evidence" value="ECO:0007669"/>
    <property type="project" value="InterPro"/>
</dbReference>
<dbReference type="Proteomes" id="UP001274896">
    <property type="component" value="Unassembled WGS sequence"/>
</dbReference>
<dbReference type="GO" id="GO:0012505">
    <property type="term" value="C:endomembrane system"/>
    <property type="evidence" value="ECO:0007669"/>
    <property type="project" value="UniProtKB-SubCell"/>
</dbReference>
<evidence type="ECO:0000256" key="1">
    <source>
        <dbReference type="ARBA" id="ARBA00004193"/>
    </source>
</evidence>
<evidence type="ECO:0000313" key="9">
    <source>
        <dbReference type="Proteomes" id="UP001274896"/>
    </source>
</evidence>
<dbReference type="EMBL" id="JAUCMX010000016">
    <property type="protein sequence ID" value="KAK3520064.1"/>
    <property type="molecule type" value="Genomic_DNA"/>
</dbReference>
<dbReference type="GO" id="GO:0005737">
    <property type="term" value="C:cytoplasm"/>
    <property type="evidence" value="ECO:0007669"/>
    <property type="project" value="TreeGrafter"/>
</dbReference>
<organism evidence="8 9">
    <name type="scientific">Hemibagrus guttatus</name>
    <dbReference type="NCBI Taxonomy" id="175788"/>
    <lineage>
        <taxon>Eukaryota</taxon>
        <taxon>Metazoa</taxon>
        <taxon>Chordata</taxon>
        <taxon>Craniata</taxon>
        <taxon>Vertebrata</taxon>
        <taxon>Euteleostomi</taxon>
        <taxon>Actinopterygii</taxon>
        <taxon>Neopterygii</taxon>
        <taxon>Teleostei</taxon>
        <taxon>Ostariophysi</taxon>
        <taxon>Siluriformes</taxon>
        <taxon>Bagridae</taxon>
        <taxon>Hemibagrus</taxon>
    </lineage>
</organism>